<dbReference type="AlphaFoldDB" id="A0A8S1DP59"/>
<evidence type="ECO:0008006" key="5">
    <source>
        <dbReference type="Google" id="ProtNLM"/>
    </source>
</evidence>
<name>A0A8S1DP59_9INSE</name>
<keyword evidence="1" id="KW-0560">Oxidoreductase</keyword>
<dbReference type="InterPro" id="IPR050982">
    <property type="entry name" value="Auxin_biosynth/cation_transpt"/>
</dbReference>
<evidence type="ECO:0000313" key="4">
    <source>
        <dbReference type="Proteomes" id="UP000494165"/>
    </source>
</evidence>
<dbReference type="SUPFAM" id="SSF51905">
    <property type="entry name" value="FAD/NAD(P)-binding domain"/>
    <property type="match status" value="1"/>
</dbReference>
<protein>
    <recommendedName>
        <fullName evidence="5">FAD/NAD(P)-binding domain-containing protein</fullName>
    </recommendedName>
</protein>
<dbReference type="OrthoDB" id="66881at2759"/>
<dbReference type="Gene3D" id="3.50.50.60">
    <property type="entry name" value="FAD/NAD(P)-binding domain"/>
    <property type="match status" value="2"/>
</dbReference>
<dbReference type="GO" id="GO:0005788">
    <property type="term" value="C:endoplasmic reticulum lumen"/>
    <property type="evidence" value="ECO:0007669"/>
    <property type="project" value="TreeGrafter"/>
</dbReference>
<dbReference type="Pfam" id="PF13738">
    <property type="entry name" value="Pyr_redox_3"/>
    <property type="match status" value="1"/>
</dbReference>
<proteinExistence type="predicted"/>
<keyword evidence="2" id="KW-0732">Signal</keyword>
<keyword evidence="4" id="KW-1185">Reference proteome</keyword>
<dbReference type="GO" id="GO:0036503">
    <property type="term" value="P:ERAD pathway"/>
    <property type="evidence" value="ECO:0007669"/>
    <property type="project" value="TreeGrafter"/>
</dbReference>
<organism evidence="3 4">
    <name type="scientific">Cloeon dipterum</name>
    <dbReference type="NCBI Taxonomy" id="197152"/>
    <lineage>
        <taxon>Eukaryota</taxon>
        <taxon>Metazoa</taxon>
        <taxon>Ecdysozoa</taxon>
        <taxon>Arthropoda</taxon>
        <taxon>Hexapoda</taxon>
        <taxon>Insecta</taxon>
        <taxon>Pterygota</taxon>
        <taxon>Palaeoptera</taxon>
        <taxon>Ephemeroptera</taxon>
        <taxon>Pisciforma</taxon>
        <taxon>Baetidae</taxon>
        <taxon>Cloeon</taxon>
    </lineage>
</organism>
<evidence type="ECO:0000256" key="2">
    <source>
        <dbReference type="SAM" id="SignalP"/>
    </source>
</evidence>
<dbReference type="PANTHER" id="PTHR43539">
    <property type="entry name" value="FLAVIN-BINDING MONOOXYGENASE-LIKE PROTEIN (AFU_ORTHOLOGUE AFUA_4G09220)"/>
    <property type="match status" value="1"/>
</dbReference>
<gene>
    <name evidence="3" type="ORF">CLODIP_2_CD15667</name>
</gene>
<evidence type="ECO:0000256" key="1">
    <source>
        <dbReference type="ARBA" id="ARBA00023002"/>
    </source>
</evidence>
<comment type="caution">
    <text evidence="3">The sequence shown here is derived from an EMBL/GenBank/DDBJ whole genome shotgun (WGS) entry which is preliminary data.</text>
</comment>
<evidence type="ECO:0000313" key="3">
    <source>
        <dbReference type="EMBL" id="CAB3382387.1"/>
    </source>
</evidence>
<feature type="chain" id="PRO_5035769862" description="FAD/NAD(P)-binding domain-containing protein" evidence="2">
    <location>
        <begin position="22"/>
        <end position="604"/>
    </location>
</feature>
<reference evidence="3 4" key="1">
    <citation type="submission" date="2020-04" db="EMBL/GenBank/DDBJ databases">
        <authorList>
            <person name="Alioto T."/>
            <person name="Alioto T."/>
            <person name="Gomez Garrido J."/>
        </authorList>
    </citation>
    <scope>NUCLEOTIDE SEQUENCE [LARGE SCALE GENOMIC DNA]</scope>
</reference>
<dbReference type="EMBL" id="CADEPI010000268">
    <property type="protein sequence ID" value="CAB3382387.1"/>
    <property type="molecule type" value="Genomic_DNA"/>
</dbReference>
<feature type="signal peptide" evidence="2">
    <location>
        <begin position="1"/>
        <end position="21"/>
    </location>
</feature>
<dbReference type="PANTHER" id="PTHR43539:SF23">
    <property type="entry name" value="FAD-DEPENDENT OXIDOREDUCTASE DOMAIN-CONTAINING PROTEIN 2"/>
    <property type="match status" value="1"/>
</dbReference>
<dbReference type="PRINTS" id="PR00368">
    <property type="entry name" value="FADPNR"/>
</dbReference>
<accession>A0A8S1DP59</accession>
<dbReference type="InterPro" id="IPR036188">
    <property type="entry name" value="FAD/NAD-bd_sf"/>
</dbReference>
<sequence>MEKGWLAVLVPLAALVRMMPAADNVLRVDYCVIGGGPAGLQMGHLLAEAGRHYVVIEKSNISGSFFARYPRHRRLISINKRSTGKRNREFNFRHDWNSLLSKDPRLVFSSYSQELFPQAQQMVQYLNEFQRLLHIRVRFNTLVTQIRRQHETKTFLISTNRDFSLQCRWVIVATGLWLPNVPTFPGSQLLEMYDQVSVNPKEFHGQRVLILGRGNSAFETANNIYGETALVHMVSRSRARLAWSTHYVGDLRAVNNDLLDTYQLKSLDGLLEADVRGMTLRRSRGGKLRVRFNSSLDLELASDADSFALRDAYDRVIACLGFKFDDSIFHRSTRPARCRLASKYPAVKSNYESENVAGLFFAGTLAHSLDFRRSAGGFIHGFRYTVQALHRLLERKNHGVAWASRSLPLRHLVNTLLVRVNQAAATYQMFGQLADVYLIRNNNKSEFMLVPEFPAALVGRLDELAGHSGAGGSVLVSLLEYGADFSGPAKDTFRPDRATGDPQEAHRSNFLHPVLYFYRQPPTETDLLKDDHGTHLLPRPDKTHHVLEDFLTQWTAPTAHVLPLRRFLQSCLGRDLSSGSARGDCFVSHLESKTDLPACFLDSK</sequence>
<dbReference type="FunFam" id="3.50.50.60:FF:000300">
    <property type="entry name" value="FAD-dependent oxidoreductase domain-containing 2"/>
    <property type="match status" value="1"/>
</dbReference>
<dbReference type="Proteomes" id="UP000494165">
    <property type="component" value="Unassembled WGS sequence"/>
</dbReference>
<dbReference type="GO" id="GO:0004497">
    <property type="term" value="F:monooxygenase activity"/>
    <property type="evidence" value="ECO:0007669"/>
    <property type="project" value="TreeGrafter"/>
</dbReference>
<dbReference type="GO" id="GO:0050660">
    <property type="term" value="F:flavin adenine dinucleotide binding"/>
    <property type="evidence" value="ECO:0007669"/>
    <property type="project" value="TreeGrafter"/>
</dbReference>